<dbReference type="GO" id="GO:0003735">
    <property type="term" value="F:structural constituent of ribosome"/>
    <property type="evidence" value="ECO:0007669"/>
    <property type="project" value="UniProtKB-UniRule"/>
</dbReference>
<dbReference type="AlphaFoldDB" id="A0AA86MC05"/>
<comment type="function">
    <text evidence="8">With S4 and S12 plays an important role in translational accuracy.</text>
</comment>
<dbReference type="Gene3D" id="3.30.160.20">
    <property type="match status" value="1"/>
</dbReference>
<dbReference type="GO" id="GO:0006412">
    <property type="term" value="P:translation"/>
    <property type="evidence" value="ECO:0007669"/>
    <property type="project" value="UniProtKB-UniRule"/>
</dbReference>
<dbReference type="InterPro" id="IPR000851">
    <property type="entry name" value="Ribosomal_uS5"/>
</dbReference>
<evidence type="ECO:0000256" key="2">
    <source>
        <dbReference type="ARBA" id="ARBA00008945"/>
    </source>
</evidence>
<evidence type="ECO:0000256" key="9">
    <source>
        <dbReference type="RuleBase" id="RU003823"/>
    </source>
</evidence>
<dbReference type="FunFam" id="3.30.160.20:FF:000001">
    <property type="entry name" value="30S ribosomal protein S5"/>
    <property type="match status" value="1"/>
</dbReference>
<dbReference type="InterPro" id="IPR005324">
    <property type="entry name" value="Ribosomal_uS5_C"/>
</dbReference>
<protein>
    <recommendedName>
        <fullName evidence="7 8">Small ribosomal subunit protein uS5</fullName>
    </recommendedName>
</protein>
<dbReference type="Proteomes" id="UP001329151">
    <property type="component" value="Chromosome"/>
</dbReference>
<feature type="domain" description="S5 DRBM" evidence="10">
    <location>
        <begin position="18"/>
        <end position="81"/>
    </location>
</feature>
<dbReference type="InterPro" id="IPR013810">
    <property type="entry name" value="Ribosomal_uS5_N"/>
</dbReference>
<evidence type="ECO:0000256" key="4">
    <source>
        <dbReference type="ARBA" id="ARBA00022884"/>
    </source>
</evidence>
<dbReference type="Pfam" id="PF00333">
    <property type="entry name" value="Ribosomal_S5"/>
    <property type="match status" value="1"/>
</dbReference>
<organism evidence="11 12">
    <name type="scientific">Limnobacter thiooxidans</name>
    <dbReference type="NCBI Taxonomy" id="131080"/>
    <lineage>
        <taxon>Bacteria</taxon>
        <taxon>Pseudomonadati</taxon>
        <taxon>Pseudomonadota</taxon>
        <taxon>Betaproteobacteria</taxon>
        <taxon>Burkholderiales</taxon>
        <taxon>Burkholderiaceae</taxon>
        <taxon>Limnobacter</taxon>
    </lineage>
</organism>
<dbReference type="InterPro" id="IPR020568">
    <property type="entry name" value="Ribosomal_Su5_D2-typ_SF"/>
</dbReference>
<dbReference type="InterPro" id="IPR014721">
    <property type="entry name" value="Ribsml_uS5_D2-typ_fold_subgr"/>
</dbReference>
<dbReference type="GO" id="GO:0005737">
    <property type="term" value="C:cytoplasm"/>
    <property type="evidence" value="ECO:0007669"/>
    <property type="project" value="UniProtKB-ARBA"/>
</dbReference>
<dbReference type="FunFam" id="3.30.230.10:FF:000002">
    <property type="entry name" value="30S ribosomal protein S5"/>
    <property type="match status" value="1"/>
</dbReference>
<evidence type="ECO:0000313" key="12">
    <source>
        <dbReference type="Proteomes" id="UP001329151"/>
    </source>
</evidence>
<evidence type="ECO:0000256" key="3">
    <source>
        <dbReference type="ARBA" id="ARBA00022730"/>
    </source>
</evidence>
<dbReference type="EMBL" id="AP028947">
    <property type="protein sequence ID" value="BET27313.1"/>
    <property type="molecule type" value="Genomic_DNA"/>
</dbReference>
<dbReference type="PANTHER" id="PTHR48432:SF1">
    <property type="entry name" value="S5 DRBM DOMAIN-CONTAINING PROTEIN"/>
    <property type="match status" value="1"/>
</dbReference>
<dbReference type="KEGG" id="lto:RGQ30_28140"/>
<evidence type="ECO:0000259" key="10">
    <source>
        <dbReference type="PROSITE" id="PS50881"/>
    </source>
</evidence>
<comment type="domain">
    <text evidence="8">The N-terminal domain interacts with the head of the 30S subunit; the C-terminal domain interacts with the body and contacts protein S4. The interaction surface between S4 and S5 is involved in control of translational fidelity.</text>
</comment>
<keyword evidence="5 8" id="KW-0689">Ribosomal protein</keyword>
<evidence type="ECO:0000313" key="11">
    <source>
        <dbReference type="EMBL" id="BET27313.1"/>
    </source>
</evidence>
<dbReference type="GO" id="GO:0015935">
    <property type="term" value="C:small ribosomal subunit"/>
    <property type="evidence" value="ECO:0007669"/>
    <property type="project" value="InterPro"/>
</dbReference>
<comment type="subunit">
    <text evidence="8">Part of the 30S ribosomal subunit. Contacts proteins S4 and S8.</text>
</comment>
<keyword evidence="4 8" id="KW-0694">RNA-binding</keyword>
<dbReference type="Pfam" id="PF03719">
    <property type="entry name" value="Ribosomal_S5_C"/>
    <property type="match status" value="1"/>
</dbReference>
<evidence type="ECO:0000256" key="8">
    <source>
        <dbReference type="HAMAP-Rule" id="MF_01307"/>
    </source>
</evidence>
<reference evidence="11 12" key="1">
    <citation type="submission" date="2023-10" db="EMBL/GenBank/DDBJ databases">
        <title>Complete Genome Sequence of Limnobacter thiooxidans CS-K2T, Isolated from freshwater lake sediments in Bavaria, Germany.</title>
        <authorList>
            <person name="Naruki M."/>
            <person name="Watanabe A."/>
            <person name="Warashina T."/>
            <person name="Morita T."/>
            <person name="Arakawa K."/>
        </authorList>
    </citation>
    <scope>NUCLEOTIDE SEQUENCE [LARGE SCALE GENOMIC DNA]</scope>
    <source>
        <strain evidence="11 12">CS-K2</strain>
    </source>
</reference>
<evidence type="ECO:0000256" key="6">
    <source>
        <dbReference type="ARBA" id="ARBA00023274"/>
    </source>
</evidence>
<proteinExistence type="inferred from homology"/>
<dbReference type="PROSITE" id="PS00585">
    <property type="entry name" value="RIBOSOMAL_S5"/>
    <property type="match status" value="1"/>
</dbReference>
<comment type="function">
    <text evidence="1 8">Located at the back of the 30S subunit body where it stabilizes the conformation of the head with respect to the body.</text>
</comment>
<name>A0AA86MC05_9BURK</name>
<keyword evidence="12" id="KW-1185">Reference proteome</keyword>
<dbReference type="NCBIfam" id="TIGR01021">
    <property type="entry name" value="rpsE_bact"/>
    <property type="match status" value="1"/>
</dbReference>
<evidence type="ECO:0000256" key="5">
    <source>
        <dbReference type="ARBA" id="ARBA00022980"/>
    </source>
</evidence>
<keyword evidence="6 8" id="KW-0687">Ribonucleoprotein</keyword>
<comment type="similarity">
    <text evidence="2 8 9">Belongs to the universal ribosomal protein uS5 family.</text>
</comment>
<accession>A0AA86MC05</accession>
<dbReference type="HAMAP" id="MF_01307_B">
    <property type="entry name" value="Ribosomal_uS5_B"/>
    <property type="match status" value="1"/>
</dbReference>
<dbReference type="SUPFAM" id="SSF54211">
    <property type="entry name" value="Ribosomal protein S5 domain 2-like"/>
    <property type="match status" value="1"/>
</dbReference>
<sequence>MARMQGKNAAPEARDDGLKEKMIAVNRVTKVVKGGRILGFAALTVVGDGDGSVGMGKGKSREVPVAVQKAMEQARRQMEKVSLRDGSIHHIVYGQHGASKVFLAPAQEGTGIIAGGPMRAVLEVVGVRNIVAKSHGSSNPYNLVRATLDALGKLQTPAEIAAKRGLSVEKLFEA</sequence>
<dbReference type="InterPro" id="IPR018192">
    <property type="entry name" value="Ribosomal_uS5_N_CS"/>
</dbReference>
<dbReference type="GO" id="GO:0042254">
    <property type="term" value="P:ribosome biogenesis"/>
    <property type="evidence" value="ECO:0007669"/>
    <property type="project" value="UniProtKB-ARBA"/>
</dbReference>
<keyword evidence="3 8" id="KW-0699">rRNA-binding</keyword>
<dbReference type="PROSITE" id="PS50881">
    <property type="entry name" value="S5_DSRBD"/>
    <property type="match status" value="1"/>
</dbReference>
<dbReference type="SUPFAM" id="SSF54768">
    <property type="entry name" value="dsRNA-binding domain-like"/>
    <property type="match status" value="1"/>
</dbReference>
<dbReference type="Gene3D" id="3.30.230.10">
    <property type="match status" value="1"/>
</dbReference>
<dbReference type="GO" id="GO:0019843">
    <property type="term" value="F:rRNA binding"/>
    <property type="evidence" value="ECO:0007669"/>
    <property type="project" value="UniProtKB-UniRule"/>
</dbReference>
<dbReference type="PANTHER" id="PTHR48432">
    <property type="entry name" value="S5 DRBM DOMAIN-CONTAINING PROTEIN"/>
    <property type="match status" value="1"/>
</dbReference>
<dbReference type="InterPro" id="IPR005712">
    <property type="entry name" value="Ribosomal_uS5_bac-type"/>
</dbReference>
<dbReference type="RefSeq" id="WP_008249411.1">
    <property type="nucleotide sequence ID" value="NZ_AP028947.1"/>
</dbReference>
<gene>
    <name evidence="8 11" type="primary">rpsE</name>
    <name evidence="11" type="ORF">RGQ30_28140</name>
</gene>
<evidence type="ECO:0000256" key="7">
    <source>
        <dbReference type="ARBA" id="ARBA00035255"/>
    </source>
</evidence>
<evidence type="ECO:0000256" key="1">
    <source>
        <dbReference type="ARBA" id="ARBA00003093"/>
    </source>
</evidence>